<dbReference type="InterPro" id="IPR029063">
    <property type="entry name" value="SAM-dependent_MTases_sf"/>
</dbReference>
<dbReference type="OrthoDB" id="10265168at2759"/>
<dbReference type="InterPro" id="IPR008884">
    <property type="entry name" value="TylF_MeTrfase"/>
</dbReference>
<dbReference type="Gene3D" id="3.40.50.150">
    <property type="entry name" value="Vaccinia Virus protein VP39"/>
    <property type="match status" value="1"/>
</dbReference>
<dbReference type="Pfam" id="PF13578">
    <property type="entry name" value="Methyltransf_24"/>
    <property type="match status" value="1"/>
</dbReference>
<dbReference type="EMBL" id="CAJNOI010000272">
    <property type="protein sequence ID" value="CAF1220305.1"/>
    <property type="molecule type" value="Genomic_DNA"/>
</dbReference>
<sequence>MARQLIPRAHPIRTIFRNPPYRDMIKPSCDGLWMEFGVFRGTSLSQIAEWKQAFCNNSSQLVYGFDSFAGLPADWRRGFKRGAFRMPNGTQIIVPSNAVLVKGLFIDTLPTHLRLVDYQYQCKTPVSFVHIDGDIYESARDILYLLGTRFVSGTVLVFDELFNYPDYEKHEIKALFEFLSGSDLRLMTLGTSGNIELKPTKDTTPQSFAFVIDDAESE</sequence>
<evidence type="ECO:0000313" key="3">
    <source>
        <dbReference type="Proteomes" id="UP000663832"/>
    </source>
</evidence>
<dbReference type="AlphaFoldDB" id="A0A814XTL7"/>
<proteinExistence type="predicted"/>
<evidence type="ECO:0000313" key="2">
    <source>
        <dbReference type="EMBL" id="CAF1220305.1"/>
    </source>
</evidence>
<comment type="caution">
    <text evidence="2">The sequence shown here is derived from an EMBL/GenBank/DDBJ whole genome shotgun (WGS) entry which is preliminary data.</text>
</comment>
<evidence type="ECO:0000313" key="1">
    <source>
        <dbReference type="EMBL" id="CAF0948564.1"/>
    </source>
</evidence>
<protein>
    <submittedName>
        <fullName evidence="2">Uncharacterized protein</fullName>
    </submittedName>
</protein>
<reference evidence="2" key="1">
    <citation type="submission" date="2021-02" db="EMBL/GenBank/DDBJ databases">
        <authorList>
            <person name="Nowell W R."/>
        </authorList>
    </citation>
    <scope>NUCLEOTIDE SEQUENCE</scope>
</reference>
<gene>
    <name evidence="2" type="ORF">BJG266_LOCUS27942</name>
    <name evidence="1" type="ORF">QVE165_LOCUS12077</name>
</gene>
<organism evidence="2 4">
    <name type="scientific">Adineta steineri</name>
    <dbReference type="NCBI Taxonomy" id="433720"/>
    <lineage>
        <taxon>Eukaryota</taxon>
        <taxon>Metazoa</taxon>
        <taxon>Spiralia</taxon>
        <taxon>Gnathifera</taxon>
        <taxon>Rotifera</taxon>
        <taxon>Eurotatoria</taxon>
        <taxon>Bdelloidea</taxon>
        <taxon>Adinetida</taxon>
        <taxon>Adinetidae</taxon>
        <taxon>Adineta</taxon>
    </lineage>
</organism>
<evidence type="ECO:0000313" key="4">
    <source>
        <dbReference type="Proteomes" id="UP000663877"/>
    </source>
</evidence>
<dbReference type="PANTHER" id="PTHR40036:SF1">
    <property type="entry name" value="MACROCIN O-METHYLTRANSFERASE"/>
    <property type="match status" value="1"/>
</dbReference>
<dbReference type="Proteomes" id="UP000663877">
    <property type="component" value="Unassembled WGS sequence"/>
</dbReference>
<name>A0A814XTL7_9BILA</name>
<keyword evidence="3" id="KW-1185">Reference proteome</keyword>
<accession>A0A814XTL7</accession>
<dbReference type="EMBL" id="CAJNOM010000059">
    <property type="protein sequence ID" value="CAF0948564.1"/>
    <property type="molecule type" value="Genomic_DNA"/>
</dbReference>
<dbReference type="PANTHER" id="PTHR40036">
    <property type="entry name" value="MACROCIN O-METHYLTRANSFERASE"/>
    <property type="match status" value="1"/>
</dbReference>
<dbReference type="Proteomes" id="UP000663832">
    <property type="component" value="Unassembled WGS sequence"/>
</dbReference>